<dbReference type="EMBL" id="WIXE01020797">
    <property type="protein sequence ID" value="KAK5968950.1"/>
    <property type="molecule type" value="Genomic_DNA"/>
</dbReference>
<evidence type="ECO:0000259" key="14">
    <source>
        <dbReference type="Pfam" id="PF13087"/>
    </source>
</evidence>
<evidence type="ECO:0000256" key="5">
    <source>
        <dbReference type="ARBA" id="ARBA00022490"/>
    </source>
</evidence>
<dbReference type="EC" id="6.1.1.2" evidence="3"/>
<keyword evidence="6" id="KW-0436">Ligase</keyword>
<dbReference type="GO" id="GO:0005524">
    <property type="term" value="F:ATP binding"/>
    <property type="evidence" value="ECO:0007669"/>
    <property type="project" value="UniProtKB-KW"/>
</dbReference>
<accession>A0AAN8FGG0</accession>
<dbReference type="PROSITE" id="PS00178">
    <property type="entry name" value="AA_TRNA_LIGASE_I"/>
    <property type="match status" value="1"/>
</dbReference>
<evidence type="ECO:0000256" key="4">
    <source>
        <dbReference type="ARBA" id="ARBA00013782"/>
    </source>
</evidence>
<evidence type="ECO:0000259" key="13">
    <source>
        <dbReference type="Pfam" id="PF13086"/>
    </source>
</evidence>
<comment type="similarity">
    <text evidence="2">Belongs to the class-I aminoacyl-tRNA synthetase family.</text>
</comment>
<dbReference type="CDD" id="cd18808">
    <property type="entry name" value="SF1_C_Upf1"/>
    <property type="match status" value="1"/>
</dbReference>
<dbReference type="PRINTS" id="PR01039">
    <property type="entry name" value="TRNASYNTHTRP"/>
</dbReference>
<feature type="domain" description="RNA helicase aquarius insertion" evidence="17">
    <location>
        <begin position="715"/>
        <end position="760"/>
    </location>
</feature>
<dbReference type="NCBIfam" id="TIGR00233">
    <property type="entry name" value="trpS"/>
    <property type="match status" value="1"/>
</dbReference>
<organism evidence="18 19">
    <name type="scientific">Trichostrongylus colubriformis</name>
    <name type="common">Black scour worm</name>
    <dbReference type="NCBI Taxonomy" id="6319"/>
    <lineage>
        <taxon>Eukaryota</taxon>
        <taxon>Metazoa</taxon>
        <taxon>Ecdysozoa</taxon>
        <taxon>Nematoda</taxon>
        <taxon>Chromadorea</taxon>
        <taxon>Rhabditida</taxon>
        <taxon>Rhabditina</taxon>
        <taxon>Rhabditomorpha</taxon>
        <taxon>Strongyloidea</taxon>
        <taxon>Trichostrongylidae</taxon>
        <taxon>Trichostrongylus</taxon>
    </lineage>
</organism>
<dbReference type="PANTHER" id="PTHR10055">
    <property type="entry name" value="TRYPTOPHANYL-TRNA SYNTHETASE"/>
    <property type="match status" value="1"/>
</dbReference>
<dbReference type="FunFam" id="1.10.240.10:FF:000003">
    <property type="entry name" value="Tryptophan--tRNA ligase, cytoplasmic"/>
    <property type="match status" value="1"/>
</dbReference>
<protein>
    <recommendedName>
        <fullName evidence="4">Tryptophan--tRNA ligase, cytoplasmic</fullName>
        <ecNumber evidence="3">6.1.1.2</ecNumber>
    </recommendedName>
    <alternativeName>
        <fullName evidence="11">Tryptophanyl-tRNA synthetase</fullName>
    </alternativeName>
</protein>
<comment type="subcellular location">
    <subcellularLocation>
        <location evidence="1">Cytoplasm</location>
    </subcellularLocation>
</comment>
<evidence type="ECO:0000256" key="8">
    <source>
        <dbReference type="ARBA" id="ARBA00022840"/>
    </source>
</evidence>
<reference evidence="18 19" key="1">
    <citation type="submission" date="2019-10" db="EMBL/GenBank/DDBJ databases">
        <title>Assembly and Annotation for the nematode Trichostrongylus colubriformis.</title>
        <authorList>
            <person name="Martin J."/>
        </authorList>
    </citation>
    <scope>NUCLEOTIDE SEQUENCE [LARGE SCALE GENOMIC DNA]</scope>
    <source>
        <strain evidence="18">G859</strain>
        <tissue evidence="18">Whole worm</tissue>
    </source>
</reference>
<dbReference type="GO" id="GO:0006436">
    <property type="term" value="P:tryptophanyl-tRNA aminoacylation"/>
    <property type="evidence" value="ECO:0007669"/>
    <property type="project" value="InterPro"/>
</dbReference>
<evidence type="ECO:0000256" key="1">
    <source>
        <dbReference type="ARBA" id="ARBA00004496"/>
    </source>
</evidence>
<evidence type="ECO:0000313" key="18">
    <source>
        <dbReference type="EMBL" id="KAK5968950.1"/>
    </source>
</evidence>
<feature type="domain" description="RNA helicase aquarius beta-barrel" evidence="16">
    <location>
        <begin position="497"/>
        <end position="666"/>
    </location>
</feature>
<keyword evidence="12" id="KW-0175">Coiled coil</keyword>
<dbReference type="Pfam" id="PF13086">
    <property type="entry name" value="AAA_11"/>
    <property type="match status" value="1"/>
</dbReference>
<dbReference type="InterPro" id="IPR002305">
    <property type="entry name" value="aa-tRNA-synth_Ic"/>
</dbReference>
<keyword evidence="5" id="KW-0963">Cytoplasm</keyword>
<dbReference type="Pfam" id="PF21144">
    <property type="entry name" value="Aquarius_N_3rd"/>
    <property type="match status" value="1"/>
</dbReference>
<dbReference type="InterPro" id="IPR048967">
    <property type="entry name" value="Aquarius_insert"/>
</dbReference>
<evidence type="ECO:0000259" key="17">
    <source>
        <dbReference type="Pfam" id="PF21144"/>
    </source>
</evidence>
<dbReference type="SUPFAM" id="SSF52540">
    <property type="entry name" value="P-loop containing nucleoside triphosphate hydrolases"/>
    <property type="match status" value="1"/>
</dbReference>
<comment type="caution">
    <text evidence="18">The sequence shown here is derived from an EMBL/GenBank/DDBJ whole genome shotgun (WGS) entry which is preliminary data.</text>
</comment>
<dbReference type="CDD" id="cd17935">
    <property type="entry name" value="EEXXQc_AQR"/>
    <property type="match status" value="1"/>
</dbReference>
<dbReference type="GO" id="GO:0005737">
    <property type="term" value="C:cytoplasm"/>
    <property type="evidence" value="ECO:0007669"/>
    <property type="project" value="UniProtKB-SubCell"/>
</dbReference>
<gene>
    <name evidence="18" type="ORF">GCK32_004298</name>
</gene>
<feature type="domain" description="DNA2/NAM7 helicase-like C-terminal" evidence="14">
    <location>
        <begin position="1102"/>
        <end position="1294"/>
    </location>
</feature>
<evidence type="ECO:0000256" key="9">
    <source>
        <dbReference type="ARBA" id="ARBA00022917"/>
    </source>
</evidence>
<feature type="domain" description="RNA helicase aquarius N-terminal" evidence="15">
    <location>
        <begin position="24"/>
        <end position="418"/>
    </location>
</feature>
<dbReference type="InterPro" id="IPR047187">
    <property type="entry name" value="SF1_C_Upf1"/>
</dbReference>
<evidence type="ECO:0000256" key="12">
    <source>
        <dbReference type="SAM" id="Coils"/>
    </source>
</evidence>
<dbReference type="FunFam" id="3.40.50.620:FF:000033">
    <property type="entry name" value="tryptophan--tRNA ligase, cytoplasmic"/>
    <property type="match status" value="1"/>
</dbReference>
<evidence type="ECO:0000256" key="11">
    <source>
        <dbReference type="ARBA" id="ARBA00030268"/>
    </source>
</evidence>
<evidence type="ECO:0000259" key="16">
    <source>
        <dbReference type="Pfam" id="PF21143"/>
    </source>
</evidence>
<feature type="domain" description="DNA2/NAM7 helicase helicase" evidence="13">
    <location>
        <begin position="799"/>
        <end position="1093"/>
    </location>
</feature>
<dbReference type="CDD" id="cd00806">
    <property type="entry name" value="TrpRS_core"/>
    <property type="match status" value="1"/>
</dbReference>
<dbReference type="Pfam" id="PF00579">
    <property type="entry name" value="tRNA-synt_1b"/>
    <property type="match status" value="2"/>
</dbReference>
<dbReference type="InterPro" id="IPR002306">
    <property type="entry name" value="Trp-tRNA-ligase"/>
</dbReference>
<keyword evidence="7" id="KW-0547">Nucleotide-binding</keyword>
<keyword evidence="10" id="KW-0030">Aminoacyl-tRNA synthetase</keyword>
<dbReference type="InterPro" id="IPR041679">
    <property type="entry name" value="DNA2/NAM7-like_C"/>
</dbReference>
<dbReference type="InterPro" id="IPR001412">
    <property type="entry name" value="aa-tRNA-synth_I_CS"/>
</dbReference>
<dbReference type="Pfam" id="PF13087">
    <property type="entry name" value="AAA_12"/>
    <property type="match status" value="1"/>
</dbReference>
<dbReference type="Gene3D" id="1.10.240.10">
    <property type="entry name" value="Tyrosyl-Transfer RNA Synthetase"/>
    <property type="match status" value="1"/>
</dbReference>
<name>A0AAN8FGG0_TRICO</name>
<evidence type="ECO:0000313" key="19">
    <source>
        <dbReference type="Proteomes" id="UP001331761"/>
    </source>
</evidence>
<dbReference type="InterPro" id="IPR032174">
    <property type="entry name" value="Aquarius_N"/>
</dbReference>
<dbReference type="Gene3D" id="3.40.50.300">
    <property type="entry name" value="P-loop containing nucleotide triphosphate hydrolases"/>
    <property type="match status" value="2"/>
</dbReference>
<evidence type="ECO:0000256" key="3">
    <source>
        <dbReference type="ARBA" id="ARBA00013161"/>
    </source>
</evidence>
<dbReference type="Gene3D" id="3.40.50.620">
    <property type="entry name" value="HUPs"/>
    <property type="match status" value="1"/>
</dbReference>
<dbReference type="InterPro" id="IPR014729">
    <property type="entry name" value="Rossmann-like_a/b/a_fold"/>
</dbReference>
<sequence length="1883" mass="218306">MVAKTAAKGASSIVTVDALRKETITEVASKFWAPFSKTHAPYSAPLVDTIYQHEMIDTHFNPRKIIMLEFSQYLECYLWPNYTEEASIPHVMSIVVMLNEKFRERIDAWQCFVKKPEHFPGFIHRVLELSLDENSRSNAEQCAIITFLVNCFNSVEVDIVREQMNKLTHISIWMNLLPSQREDMFAGSKKLRKYWTNLSNKIAAQDAEDTEESRKARFERNYLWNLIGRFKRTLDRVDDESKEVDLEEIRYCERFIELVTDLEALLPTRRFFNAVLHSSKLITHCVLSKLISSEAGSLFCQLVEMLKFYARFEINDITGQQLTHKEVSDRHYEHVVKLQKAAFKYFRESMPDFYLLNVGSVDTRKALMKQFGSMKKSDIYRFAEYLHLVPPINSEQSILDNCTKEFLTETITLHCERRVNQLQQLNEQPLYPTEQVIWDENVVPYENYSGEGVLALNKLNLQFLTLHDYLLRNFNLFQLESTYEIRQDLEDVLFRMKPWRHESRNETIWGGWARMALLLDSFQIVEVGKPFVGDKSPSIVKGEFAVNVGRRTDIKQEWENLRKHDVCFLVTCRSTQPVGTKYDVRKPFKDQIQVTYVRGCEIEGMLDQNGQVIEEFEAYEKRPQIQGDIRRYRVFLDPNQYRIDMENRAEKGAEDVYYTFNLVVRRDPKTNNFKAVLATMRQLLNTECVVPDWLTDIVLGYGEPDSAHYSKMSNVVPSLDFNDTFLSFEHLKESFPGYQVKATAEEEKMVPPFQLTFNDLIRKGDSEGEKVIEVTPLTREPQTPYVTYPNKNQVRFTPAQIEAIKAGMQPGLTMVVGPPGTGKTDVAVQIIANIYHNWPQQRTLIVTHSNQALNQLFEKIIALDVDERHLLRMGHGEEGLETEKDFSRYGRVNHVLRERLRLLSEVERLQHAMNVIGDVSYTCENAGHFFRFTVCRAWDDFIEKCAVEKDGLVAEEFPFTGYFSDINPLFTGSFNADMEVARSCWRHINRIFEQLEEFRAFELLRNGRDRTEYLLVKEAKIIAMTCTHAALRRNELVQLGFRYDNILMEEAAQILEVETFIPLLLQNPQDGRNRLKRWCMIGDHHQLPPVVQNQAFQKYSNMEQSLFARFVRLGVPNVQLDKQGRARAEIAALYSWRYKNLGNLPHVEALPQFQSANAGFAFNYQLIDVPDFNGQGESQPSPYYYQNLGEAEYAVALFTYMRIIGYPADKISIITTYNGQAQLIRDVVERRCSNNPLIGTPAKVSTVDKYQGQQNDYIILSLVRTNNIGHIRDVRRLVVALSRARLGFYVLCRASLFRNCFELTPAFNILCQRPPRLLIVPSEPYPSQRRNEEQPSGEVIQIENTVHMSTFVHDFYLSNMESMRVNYEKAMAEYRQQVQQITLPPTPDEAVVSETVKKAEEKKAKADKAVEQEKDIMFESMDFERLEEESEVCRGAVLQSNFIFHLYEESYIELFLNKYVYIILRAERIVVMSAEPEVKEKLESMQVNGDQREEEKEDVVTPWDVAASSTTGVDYDKLIVKFGCRKLGPDLVERFKKVTGHEPHPMLRRGMFFAHRDFAAILDRKEQGKPFFLYTGRGPSSGSLHLGHLIPFMFSKWLQDVFDVPLIIQITDDEKFLWKDMKVDESKKMARENMKDIIAVGFDPEKTFMFNDFDYMCPPFYENICKIWKVVTGNQARAIFGFTPEDSMGKAAFPAIEAAPCFASSFPHIFGNKTDIPCLIPCAIDQDPYFRMTRDVAPRLKFPKPSLIYSTFLPALQGAQTKMAASDTTSCIYLNDTAKQIKNKINKYAFSGGQASIEEHRALGGNCDVDTSYQFLRFFMDDDERLEQIRQQYTSGEMLTGELKKLAIEEVTRVVMEMQERRKTVTDETLDEFLKIRPLKYKY</sequence>
<dbReference type="SUPFAM" id="SSF52374">
    <property type="entry name" value="Nucleotidylyl transferase"/>
    <property type="match status" value="1"/>
</dbReference>
<dbReference type="PANTHER" id="PTHR10055:SF1">
    <property type="entry name" value="TRYPTOPHAN--TRNA LIGASE, CYTOPLASMIC"/>
    <property type="match status" value="1"/>
</dbReference>
<keyword evidence="9" id="KW-0648">Protein biosynthesis</keyword>
<dbReference type="Pfam" id="PF21143">
    <property type="entry name" value="Aquarius_N_2nd"/>
    <property type="match status" value="1"/>
</dbReference>
<dbReference type="InterPro" id="IPR041677">
    <property type="entry name" value="DNA2/NAM7_AAA_11"/>
</dbReference>
<evidence type="ECO:0000256" key="10">
    <source>
        <dbReference type="ARBA" id="ARBA00023146"/>
    </source>
</evidence>
<keyword evidence="19" id="KW-1185">Reference proteome</keyword>
<dbReference type="InterPro" id="IPR048966">
    <property type="entry name" value="Aquarius_b-barrel"/>
</dbReference>
<dbReference type="FunFam" id="3.40.50.300:FF:002863">
    <property type="entry name" value="Pre-mRNA-splicing factor cwf11"/>
    <property type="match status" value="1"/>
</dbReference>
<evidence type="ECO:0000256" key="7">
    <source>
        <dbReference type="ARBA" id="ARBA00022741"/>
    </source>
</evidence>
<evidence type="ECO:0000259" key="15">
    <source>
        <dbReference type="Pfam" id="PF16399"/>
    </source>
</evidence>
<keyword evidence="8" id="KW-0067">ATP-binding</keyword>
<evidence type="ECO:0000256" key="6">
    <source>
        <dbReference type="ARBA" id="ARBA00022598"/>
    </source>
</evidence>
<proteinExistence type="inferred from homology"/>
<dbReference type="GO" id="GO:0004830">
    <property type="term" value="F:tryptophan-tRNA ligase activity"/>
    <property type="evidence" value="ECO:0007669"/>
    <property type="project" value="UniProtKB-EC"/>
</dbReference>
<evidence type="ECO:0000256" key="2">
    <source>
        <dbReference type="ARBA" id="ARBA00005594"/>
    </source>
</evidence>
<dbReference type="GO" id="GO:0004386">
    <property type="term" value="F:helicase activity"/>
    <property type="evidence" value="ECO:0007669"/>
    <property type="project" value="InterPro"/>
</dbReference>
<dbReference type="Pfam" id="PF16399">
    <property type="entry name" value="Aquarius_N_1st"/>
    <property type="match status" value="1"/>
</dbReference>
<dbReference type="InterPro" id="IPR027417">
    <property type="entry name" value="P-loop_NTPase"/>
</dbReference>
<feature type="coiled-coil region" evidence="12">
    <location>
        <begin position="1357"/>
        <end position="1416"/>
    </location>
</feature>
<dbReference type="Proteomes" id="UP001331761">
    <property type="component" value="Unassembled WGS sequence"/>
</dbReference>